<feature type="compositionally biased region" description="Acidic residues" evidence="1">
    <location>
        <begin position="104"/>
        <end position="113"/>
    </location>
</feature>
<gene>
    <name evidence="2" type="ORF">EJ08DRAFT_735092</name>
</gene>
<name>A0A9P4NPK8_9PEZI</name>
<dbReference type="Proteomes" id="UP000800235">
    <property type="component" value="Unassembled WGS sequence"/>
</dbReference>
<protein>
    <submittedName>
        <fullName evidence="2">Uncharacterized protein</fullName>
    </submittedName>
</protein>
<evidence type="ECO:0000313" key="3">
    <source>
        <dbReference type="Proteomes" id="UP000800235"/>
    </source>
</evidence>
<organism evidence="2 3">
    <name type="scientific">Tothia fuscella</name>
    <dbReference type="NCBI Taxonomy" id="1048955"/>
    <lineage>
        <taxon>Eukaryota</taxon>
        <taxon>Fungi</taxon>
        <taxon>Dikarya</taxon>
        <taxon>Ascomycota</taxon>
        <taxon>Pezizomycotina</taxon>
        <taxon>Dothideomycetes</taxon>
        <taxon>Pleosporomycetidae</taxon>
        <taxon>Venturiales</taxon>
        <taxon>Cylindrosympodiaceae</taxon>
        <taxon>Tothia</taxon>
    </lineage>
</organism>
<accession>A0A9P4NPK8</accession>
<proteinExistence type="predicted"/>
<feature type="region of interest" description="Disordered" evidence="1">
    <location>
        <begin position="94"/>
        <end position="120"/>
    </location>
</feature>
<dbReference type="AlphaFoldDB" id="A0A9P4NPK8"/>
<comment type="caution">
    <text evidence="2">The sequence shown here is derived from an EMBL/GenBank/DDBJ whole genome shotgun (WGS) entry which is preliminary data.</text>
</comment>
<evidence type="ECO:0000256" key="1">
    <source>
        <dbReference type="SAM" id="MobiDB-lite"/>
    </source>
</evidence>
<sequence>MSAIERIPLEIQAMILSTLDDRNSLRRATIASRELMAAYMSDKVRILGSCPPSTGHLPATEIALTKVLYDALNNYASLPKKPTMTNIKNVVFNPTVGEEPANPTEEEQTEDNTGDTSSTPPVVAPAFTTAAFGYSAAPQSTSGSISTASPCSLKNTSTAFKSGPAFGSSGFGKTSIPGISAVSKTGSTAFGSAFGSKVSTNAVSGFGALGGASISSFAASSGLGIEGLSSTTKDSFTVATANEANHKDDPIARNAARMSHNQTNDSIQAFHENMQADELRLAMQYSKAKERMRAAAKKIDDNWKYEDDSGDEGNLKLDFDWDEESDKEEEEEEIEWLTDGRWEDFDEALITGKDKKNTAERVRKATLRDYLRREIFIHTGENNIDIGILAQGVVEKIAPAVKNIHAAKAQASDIEIIRVWSMIKDTSQSILHDAFYPRGWQDRYVRCEPDLLARCVDYCKPLYISSFQAYHTFGDTGNKTDAEVVNYMIANWKLQMLTTAGEISPSAIATAVSLLLKQDGISPAVKGVLGYRPE</sequence>
<dbReference type="EMBL" id="MU007048">
    <property type="protein sequence ID" value="KAF2429327.1"/>
    <property type="molecule type" value="Genomic_DNA"/>
</dbReference>
<evidence type="ECO:0000313" key="2">
    <source>
        <dbReference type="EMBL" id="KAF2429327.1"/>
    </source>
</evidence>
<reference evidence="2" key="1">
    <citation type="journal article" date="2020" name="Stud. Mycol.">
        <title>101 Dothideomycetes genomes: a test case for predicting lifestyles and emergence of pathogens.</title>
        <authorList>
            <person name="Haridas S."/>
            <person name="Albert R."/>
            <person name="Binder M."/>
            <person name="Bloem J."/>
            <person name="Labutti K."/>
            <person name="Salamov A."/>
            <person name="Andreopoulos B."/>
            <person name="Baker S."/>
            <person name="Barry K."/>
            <person name="Bills G."/>
            <person name="Bluhm B."/>
            <person name="Cannon C."/>
            <person name="Castanera R."/>
            <person name="Culley D."/>
            <person name="Daum C."/>
            <person name="Ezra D."/>
            <person name="Gonzalez J."/>
            <person name="Henrissat B."/>
            <person name="Kuo A."/>
            <person name="Liang C."/>
            <person name="Lipzen A."/>
            <person name="Lutzoni F."/>
            <person name="Magnuson J."/>
            <person name="Mondo S."/>
            <person name="Nolan M."/>
            <person name="Ohm R."/>
            <person name="Pangilinan J."/>
            <person name="Park H.-J."/>
            <person name="Ramirez L."/>
            <person name="Alfaro M."/>
            <person name="Sun H."/>
            <person name="Tritt A."/>
            <person name="Yoshinaga Y."/>
            <person name="Zwiers L.-H."/>
            <person name="Turgeon B."/>
            <person name="Goodwin S."/>
            <person name="Spatafora J."/>
            <person name="Crous P."/>
            <person name="Grigoriev I."/>
        </authorList>
    </citation>
    <scope>NUCLEOTIDE SEQUENCE</scope>
    <source>
        <strain evidence="2">CBS 130266</strain>
    </source>
</reference>
<dbReference type="OrthoDB" id="5427059at2759"/>
<keyword evidence="3" id="KW-1185">Reference proteome</keyword>